<gene>
    <name evidence="25" type="ORF">XAT740_LOCUS23365</name>
</gene>
<dbReference type="FunFam" id="1.10.510.10:FF:000554">
    <property type="entry name" value="Predicted protein"/>
    <property type="match status" value="1"/>
</dbReference>
<dbReference type="SUPFAM" id="SSF49265">
    <property type="entry name" value="Fibronectin type III"/>
    <property type="match status" value="2"/>
</dbReference>
<evidence type="ECO:0000256" key="2">
    <source>
        <dbReference type="ARBA" id="ARBA00004479"/>
    </source>
</evidence>
<dbReference type="SMART" id="SM00060">
    <property type="entry name" value="FN3"/>
    <property type="match status" value="2"/>
</dbReference>
<dbReference type="Pfam" id="PF01030">
    <property type="entry name" value="Recep_L_domain"/>
    <property type="match status" value="1"/>
</dbReference>
<dbReference type="InterPro" id="IPR036116">
    <property type="entry name" value="FN3_sf"/>
</dbReference>
<dbReference type="InterPro" id="IPR050122">
    <property type="entry name" value="RTK"/>
</dbReference>
<dbReference type="GO" id="GO:0046872">
    <property type="term" value="F:metal ion binding"/>
    <property type="evidence" value="ECO:0007669"/>
    <property type="project" value="UniProtKB-KW"/>
</dbReference>
<keyword evidence="14 22" id="KW-0472">Membrane</keyword>
<dbReference type="GO" id="GO:0005899">
    <property type="term" value="C:insulin receptor complex"/>
    <property type="evidence" value="ECO:0007669"/>
    <property type="project" value="TreeGrafter"/>
</dbReference>
<evidence type="ECO:0000256" key="8">
    <source>
        <dbReference type="ARBA" id="ARBA00022729"/>
    </source>
</evidence>
<keyword evidence="5" id="KW-0165">Cleavage on pair of basic residues</keyword>
<accession>A0A814VZQ1</accession>
<proteinExistence type="inferred from homology"/>
<dbReference type="GO" id="GO:0043560">
    <property type="term" value="F:insulin receptor substrate binding"/>
    <property type="evidence" value="ECO:0007669"/>
    <property type="project" value="TreeGrafter"/>
</dbReference>
<dbReference type="PROSITE" id="PS00109">
    <property type="entry name" value="PROTEIN_KINASE_TYR"/>
    <property type="match status" value="1"/>
</dbReference>
<evidence type="ECO:0000256" key="9">
    <source>
        <dbReference type="ARBA" id="ARBA00022737"/>
    </source>
</evidence>
<dbReference type="EMBL" id="CAJNOR010001763">
    <property type="protein sequence ID" value="CAF1195449.1"/>
    <property type="molecule type" value="Genomic_DNA"/>
</dbReference>
<keyword evidence="3 21" id="KW-0597">Phosphoprotein</keyword>
<comment type="caution">
    <text evidence="25">The sequence shown here is derived from an EMBL/GenBank/DDBJ whole genome shotgun (WGS) entry which is preliminary data.</text>
</comment>
<dbReference type="GO" id="GO:0042593">
    <property type="term" value="P:glucose homeostasis"/>
    <property type="evidence" value="ECO:0007669"/>
    <property type="project" value="TreeGrafter"/>
</dbReference>
<keyword evidence="16 21" id="KW-0675">Receptor</keyword>
<evidence type="ECO:0000256" key="13">
    <source>
        <dbReference type="ARBA" id="ARBA00022989"/>
    </source>
</evidence>
<dbReference type="CDD" id="cd00063">
    <property type="entry name" value="FN3"/>
    <property type="match status" value="1"/>
</dbReference>
<keyword evidence="26" id="KW-1185">Reference proteome</keyword>
<keyword evidence="18" id="KW-0464">Manganese</keyword>
<feature type="binding site" evidence="20">
    <location>
        <position position="1091"/>
    </location>
    <ligand>
        <name>ATP</name>
        <dbReference type="ChEBI" id="CHEBI:30616"/>
    </ligand>
</feature>
<evidence type="ECO:0000256" key="15">
    <source>
        <dbReference type="ARBA" id="ARBA00023137"/>
    </source>
</evidence>
<dbReference type="PROSITE" id="PS00107">
    <property type="entry name" value="PROTEIN_KINASE_ATP"/>
    <property type="match status" value="1"/>
</dbReference>
<dbReference type="InterPro" id="IPR036941">
    <property type="entry name" value="Rcpt_L-dom_sf"/>
</dbReference>
<dbReference type="InterPro" id="IPR002011">
    <property type="entry name" value="Tyr_kinase_rcpt_2_CS"/>
</dbReference>
<keyword evidence="7" id="KW-0479">Metal-binding</keyword>
<evidence type="ECO:0000256" key="17">
    <source>
        <dbReference type="ARBA" id="ARBA00023180"/>
    </source>
</evidence>
<dbReference type="GO" id="GO:0043410">
    <property type="term" value="P:positive regulation of MAPK cascade"/>
    <property type="evidence" value="ECO:0007669"/>
    <property type="project" value="TreeGrafter"/>
</dbReference>
<keyword evidence="13 22" id="KW-1133">Transmembrane helix</keyword>
<evidence type="ECO:0000256" key="20">
    <source>
        <dbReference type="PROSITE-ProRule" id="PRU10141"/>
    </source>
</evidence>
<dbReference type="Gene3D" id="3.30.200.20">
    <property type="entry name" value="Phosphorylase Kinase, domain 1"/>
    <property type="match status" value="1"/>
</dbReference>
<dbReference type="InterPro" id="IPR001245">
    <property type="entry name" value="Ser-Thr/Tyr_kinase_cat_dom"/>
</dbReference>
<sequence length="1372" mass="155697">MTNKCITTWIIICVCLSCINAQHNQTTDIVDASAKPRPKVCNDIRITIFEVRRGLDLQALASCEIVLGSIIFAPMPLTTNTSTTPTVGTVQTTTASASTPTSAPIRFPYLREVYGYILLGYSSIRSFSSMFPRLSVIHGRELYHGYALIVMENLQLDDLGLTSLINIRRGNIIIARNAQLCYAKSIRWNDIIENKKTQVILRQNRDDCAICPTCPSACWSATLCQQQCSTNCKGNCLSEQICCPDECVGGCYYKNITASTNLVCNACRNLRIYATGKCIQQCPSHMLKVVDSMCVTRKECTSFFMGVGYILDETNQCVSACPTGFDLISGTRCVRCISTPENNYCHGACREQHIRSISDFNLLKYCSRVHTLNIYNIAAVESTENNLVEVFGGFASLEQIDHEFTVHNVNVFSTLGIFVKLKRIGISSNATITIEENDFLSELWPLSHPPPVLQGSLNIVRNARLCLRRIEAFVNYTTSLEKDLQIINNTFNEYANGYLASCESNLLTLSVEKIRSLTALIVVAVPKQLFFRSGGKADYLRRPFLSVYYKATQTRNETHFDATQSHKWLRIVEKVNYNPSPHGGSFTMRVELSSLLGATSYAVYASITSNVNTVGLYSTIGYFRTLPRQPEPVLNLRGDSLSRTSIELMWQPPSKPNGVIKTYIIYYAPIEDRLPVDNSKILCLLKDRWHAEVPVPSNPSNVTTSARCPRLKLGSNHMMDNNDDDMMEEHEENTGIDQVVTDLAILEHQLINSVTQRKDPLFIRPDLKDTIINDLDHYFEDKSSSLNEQYKADISVEQKPVEHTPYINTFNRTTSATRVIIDDLKYAQMYMFQVFACHDIIEQSKSDACSLNGIIISVRTKPGDPSLDLVRNVQLVSSVDNSMRLSTDMKTVGYQISWLEPLTPNGLVYFYTVHIDQYSLNGPKEERCVGHNFHSINVSLLPKTHYRLRIVTYTIARLNHEYGDHKQLTDDSHILNSTNLYFQLTFTTVDLPNREAIRQNRLALFMVIIGSIVLLLSVILGAPLYYYKYSRNDNKASISKNPNYELYTPDQWEIDKDSVTLDKLIGQGHFGQVYQGVLKLSDGTLKSCAVKIRTTHPTDLLQEASIMKQFQCYHVIQLYGICSRIRPPYVVMELMENGDLKNYLYRYRQSELNPNGPMLTESAMIQLALDIADGMYYLSDQKFVHRDLAARNCLVNGNHTCKVGDFGLTRDIYETDYYRRGGRSFLPIRWMAPESLRDGRFDTVSDVWSFGVLLWEIATLAEQPYQGYGNEEVVHYVRYGNITLERPLNCPEILHKLMRACWTFSPGDRISFRSIVDELIPYENEDFHLHAYYHTQPNQTRQTSLLDSSNNDEEELLLADEVDDDNDNSHNL</sequence>
<evidence type="ECO:0000256" key="18">
    <source>
        <dbReference type="ARBA" id="ARBA00023211"/>
    </source>
</evidence>
<keyword evidence="12 20" id="KW-0067">ATP-binding</keyword>
<reference evidence="25" key="1">
    <citation type="submission" date="2021-02" db="EMBL/GenBank/DDBJ databases">
        <authorList>
            <person name="Nowell W R."/>
        </authorList>
    </citation>
    <scope>NUCLEOTIDE SEQUENCE</scope>
</reference>
<name>A0A814VZQ1_ADIRI</name>
<organism evidence="25 26">
    <name type="scientific">Adineta ricciae</name>
    <name type="common">Rotifer</name>
    <dbReference type="NCBI Taxonomy" id="249248"/>
    <lineage>
        <taxon>Eukaryota</taxon>
        <taxon>Metazoa</taxon>
        <taxon>Spiralia</taxon>
        <taxon>Gnathifera</taxon>
        <taxon>Rotifera</taxon>
        <taxon>Eurotatoria</taxon>
        <taxon>Bdelloidea</taxon>
        <taxon>Adinetida</taxon>
        <taxon>Adinetidae</taxon>
        <taxon>Adineta</taxon>
    </lineage>
</organism>
<evidence type="ECO:0000256" key="5">
    <source>
        <dbReference type="ARBA" id="ARBA00022685"/>
    </source>
</evidence>
<evidence type="ECO:0000256" key="7">
    <source>
        <dbReference type="ARBA" id="ARBA00022723"/>
    </source>
</evidence>
<feature type="transmembrane region" description="Helical" evidence="22">
    <location>
        <begin position="1002"/>
        <end position="1027"/>
    </location>
</feature>
<dbReference type="SUPFAM" id="SSF52058">
    <property type="entry name" value="L domain-like"/>
    <property type="match status" value="2"/>
</dbReference>
<evidence type="ECO:0000256" key="23">
    <source>
        <dbReference type="SAM" id="SignalP"/>
    </source>
</evidence>
<dbReference type="InterPro" id="IPR008266">
    <property type="entry name" value="Tyr_kinase_AS"/>
</dbReference>
<evidence type="ECO:0000259" key="24">
    <source>
        <dbReference type="PROSITE" id="PS50011"/>
    </source>
</evidence>
<dbReference type="PANTHER" id="PTHR24416:SF525">
    <property type="entry name" value="INSULIN-LIKE RECEPTOR"/>
    <property type="match status" value="1"/>
</dbReference>
<comment type="subcellular location">
    <subcellularLocation>
        <location evidence="2">Membrane</location>
        <topology evidence="2">Single-pass type I membrane protein</topology>
    </subcellularLocation>
</comment>
<evidence type="ECO:0000256" key="22">
    <source>
        <dbReference type="SAM" id="Phobius"/>
    </source>
</evidence>
<dbReference type="PROSITE" id="PS00239">
    <property type="entry name" value="RECEPTOR_TYR_KIN_II"/>
    <property type="match status" value="1"/>
</dbReference>
<protein>
    <recommendedName>
        <fullName evidence="21">Tyrosine-protein kinase receptor</fullName>
        <ecNumber evidence="21">2.7.10.1</ecNumber>
    </recommendedName>
</protein>
<evidence type="ECO:0000256" key="19">
    <source>
        <dbReference type="ARBA" id="ARBA00051243"/>
    </source>
</evidence>
<dbReference type="CDD" id="cd00064">
    <property type="entry name" value="FU"/>
    <property type="match status" value="1"/>
</dbReference>
<dbReference type="Pfam" id="PF00757">
    <property type="entry name" value="Furin-like"/>
    <property type="match status" value="1"/>
</dbReference>
<keyword evidence="9" id="KW-0677">Repeat</keyword>
<dbReference type="Proteomes" id="UP000663828">
    <property type="component" value="Unassembled WGS sequence"/>
</dbReference>
<keyword evidence="15" id="KW-0829">Tyrosine-protein kinase</keyword>
<feature type="domain" description="Protein kinase" evidence="24">
    <location>
        <begin position="1059"/>
        <end position="1333"/>
    </location>
</feature>
<dbReference type="GO" id="GO:0005009">
    <property type="term" value="F:insulin receptor activity"/>
    <property type="evidence" value="ECO:0007669"/>
    <property type="project" value="TreeGrafter"/>
</dbReference>
<dbReference type="GO" id="GO:0051897">
    <property type="term" value="P:positive regulation of phosphatidylinositol 3-kinase/protein kinase B signal transduction"/>
    <property type="evidence" value="ECO:0007669"/>
    <property type="project" value="TreeGrafter"/>
</dbReference>
<keyword evidence="4" id="KW-0808">Transferase</keyword>
<evidence type="ECO:0000256" key="4">
    <source>
        <dbReference type="ARBA" id="ARBA00022679"/>
    </source>
</evidence>
<dbReference type="SUPFAM" id="SSF56112">
    <property type="entry name" value="Protein kinase-like (PK-like)"/>
    <property type="match status" value="1"/>
</dbReference>
<keyword evidence="10 20" id="KW-0547">Nucleotide-binding</keyword>
<dbReference type="InterPro" id="IPR006211">
    <property type="entry name" value="Furin-like_Cys-rich_dom"/>
</dbReference>
<keyword evidence="11" id="KW-0418">Kinase</keyword>
<dbReference type="PRINTS" id="PR00109">
    <property type="entry name" value="TYRKINASE"/>
</dbReference>
<dbReference type="Gene3D" id="1.10.510.10">
    <property type="entry name" value="Transferase(Phosphotransferase) domain 1"/>
    <property type="match status" value="1"/>
</dbReference>
<evidence type="ECO:0000256" key="14">
    <source>
        <dbReference type="ARBA" id="ARBA00023136"/>
    </source>
</evidence>
<dbReference type="PROSITE" id="PS50011">
    <property type="entry name" value="PROTEIN_KINASE_DOM"/>
    <property type="match status" value="1"/>
</dbReference>
<evidence type="ECO:0000313" key="26">
    <source>
        <dbReference type="Proteomes" id="UP000663828"/>
    </source>
</evidence>
<dbReference type="InterPro" id="IPR003961">
    <property type="entry name" value="FN3_dom"/>
</dbReference>
<evidence type="ECO:0000256" key="21">
    <source>
        <dbReference type="RuleBase" id="RU000312"/>
    </source>
</evidence>
<dbReference type="EC" id="2.7.10.1" evidence="21"/>
<evidence type="ECO:0000256" key="16">
    <source>
        <dbReference type="ARBA" id="ARBA00023170"/>
    </source>
</evidence>
<dbReference type="SMART" id="SM00219">
    <property type="entry name" value="TyrKc"/>
    <property type="match status" value="1"/>
</dbReference>
<evidence type="ECO:0000256" key="10">
    <source>
        <dbReference type="ARBA" id="ARBA00022741"/>
    </source>
</evidence>
<evidence type="ECO:0000256" key="12">
    <source>
        <dbReference type="ARBA" id="ARBA00022840"/>
    </source>
</evidence>
<evidence type="ECO:0000256" key="3">
    <source>
        <dbReference type="ARBA" id="ARBA00022553"/>
    </source>
</evidence>
<comment type="cofactor">
    <cofactor evidence="1">
        <name>Mn(2+)</name>
        <dbReference type="ChEBI" id="CHEBI:29035"/>
    </cofactor>
</comment>
<dbReference type="PANTHER" id="PTHR24416">
    <property type="entry name" value="TYROSINE-PROTEIN KINASE RECEPTOR"/>
    <property type="match status" value="1"/>
</dbReference>
<evidence type="ECO:0000313" key="25">
    <source>
        <dbReference type="EMBL" id="CAF1195449.1"/>
    </source>
</evidence>
<dbReference type="InterPro" id="IPR020635">
    <property type="entry name" value="Tyr_kinase_cat_dom"/>
</dbReference>
<dbReference type="InterPro" id="IPR000494">
    <property type="entry name" value="Rcpt_L-dom"/>
</dbReference>
<dbReference type="GO" id="GO:0030424">
    <property type="term" value="C:axon"/>
    <property type="evidence" value="ECO:0007669"/>
    <property type="project" value="TreeGrafter"/>
</dbReference>
<dbReference type="GO" id="GO:0005524">
    <property type="term" value="F:ATP binding"/>
    <property type="evidence" value="ECO:0007669"/>
    <property type="project" value="UniProtKB-UniRule"/>
</dbReference>
<keyword evidence="17" id="KW-0325">Glycoprotein</keyword>
<evidence type="ECO:0000256" key="6">
    <source>
        <dbReference type="ARBA" id="ARBA00022692"/>
    </source>
</evidence>
<dbReference type="Pfam" id="PF07714">
    <property type="entry name" value="PK_Tyr_Ser-Thr"/>
    <property type="match status" value="1"/>
</dbReference>
<dbReference type="Gene3D" id="3.80.20.20">
    <property type="entry name" value="Receptor L-domain"/>
    <property type="match status" value="2"/>
</dbReference>
<dbReference type="InterPro" id="IPR017441">
    <property type="entry name" value="Protein_kinase_ATP_BS"/>
</dbReference>
<evidence type="ECO:0000256" key="11">
    <source>
        <dbReference type="ARBA" id="ARBA00022777"/>
    </source>
</evidence>
<dbReference type="InterPro" id="IPR000719">
    <property type="entry name" value="Prot_kinase_dom"/>
</dbReference>
<dbReference type="InterPro" id="IPR011009">
    <property type="entry name" value="Kinase-like_dom_sf"/>
</dbReference>
<dbReference type="InterPro" id="IPR013783">
    <property type="entry name" value="Ig-like_fold"/>
</dbReference>
<comment type="catalytic activity">
    <reaction evidence="19 21">
        <text>L-tyrosyl-[protein] + ATP = O-phospho-L-tyrosyl-[protein] + ADP + H(+)</text>
        <dbReference type="Rhea" id="RHEA:10596"/>
        <dbReference type="Rhea" id="RHEA-COMP:10136"/>
        <dbReference type="Rhea" id="RHEA-COMP:20101"/>
        <dbReference type="ChEBI" id="CHEBI:15378"/>
        <dbReference type="ChEBI" id="CHEBI:30616"/>
        <dbReference type="ChEBI" id="CHEBI:46858"/>
        <dbReference type="ChEBI" id="CHEBI:61978"/>
        <dbReference type="ChEBI" id="CHEBI:456216"/>
        <dbReference type="EC" id="2.7.10.1"/>
    </reaction>
</comment>
<dbReference type="Gene3D" id="2.60.40.10">
    <property type="entry name" value="Immunoglobulins"/>
    <property type="match status" value="1"/>
</dbReference>
<keyword evidence="6 21" id="KW-0812">Transmembrane</keyword>
<evidence type="ECO:0000256" key="1">
    <source>
        <dbReference type="ARBA" id="ARBA00001936"/>
    </source>
</evidence>
<dbReference type="InterPro" id="IPR006212">
    <property type="entry name" value="Furin_repeat"/>
</dbReference>
<keyword evidence="8 23" id="KW-0732">Signal</keyword>
<feature type="chain" id="PRO_5032405218" description="Tyrosine-protein kinase receptor" evidence="23">
    <location>
        <begin position="22"/>
        <end position="1372"/>
    </location>
</feature>
<feature type="signal peptide" evidence="23">
    <location>
        <begin position="1"/>
        <end position="21"/>
    </location>
</feature>
<comment type="similarity">
    <text evidence="21">Belongs to the protein kinase superfamily. Tyr protein kinase family. Insulin receptor subfamily.</text>
</comment>